<dbReference type="OrthoDB" id="5290302at2"/>
<dbReference type="KEGG" id="oai:OLEAN_C19360"/>
<dbReference type="AlphaFoldDB" id="R4YML5"/>
<name>R4YML5_OLEAN</name>
<dbReference type="Pfam" id="PF12697">
    <property type="entry name" value="Abhydrolase_6"/>
    <property type="match status" value="1"/>
</dbReference>
<feature type="domain" description="AB hydrolase-1" evidence="1">
    <location>
        <begin position="20"/>
        <end position="257"/>
    </location>
</feature>
<dbReference type="HOGENOM" id="CLU_075806_0_0_6"/>
<proteinExistence type="predicted"/>
<dbReference type="Proteomes" id="UP000032749">
    <property type="component" value="Chromosome"/>
</dbReference>
<dbReference type="InterPro" id="IPR000073">
    <property type="entry name" value="AB_hydrolase_1"/>
</dbReference>
<dbReference type="STRING" id="698738.OLEAN_C19360"/>
<accession>R4YML5</accession>
<dbReference type="Gene3D" id="3.40.50.1820">
    <property type="entry name" value="alpha/beta hydrolase"/>
    <property type="match status" value="1"/>
</dbReference>
<protein>
    <recommendedName>
        <fullName evidence="1">AB hydrolase-1 domain-containing protein</fullName>
    </recommendedName>
</protein>
<dbReference type="EMBL" id="FO203512">
    <property type="protein sequence ID" value="CCK76112.1"/>
    <property type="molecule type" value="Genomic_DNA"/>
</dbReference>
<evidence type="ECO:0000313" key="3">
    <source>
        <dbReference type="Proteomes" id="UP000032749"/>
    </source>
</evidence>
<organism evidence="2 3">
    <name type="scientific">Oleispira antarctica RB-8</name>
    <dbReference type="NCBI Taxonomy" id="698738"/>
    <lineage>
        <taxon>Bacteria</taxon>
        <taxon>Pseudomonadati</taxon>
        <taxon>Pseudomonadota</taxon>
        <taxon>Gammaproteobacteria</taxon>
        <taxon>Oceanospirillales</taxon>
        <taxon>Oceanospirillaceae</taxon>
        <taxon>Oleispira</taxon>
    </lineage>
</organism>
<gene>
    <name evidence="2" type="ORF">OLEAN_C19360</name>
</gene>
<dbReference type="InterPro" id="IPR029058">
    <property type="entry name" value="AB_hydrolase_fold"/>
</dbReference>
<dbReference type="SUPFAM" id="SSF53474">
    <property type="entry name" value="alpha/beta-Hydrolases"/>
    <property type="match status" value="1"/>
</dbReference>
<evidence type="ECO:0000259" key="1">
    <source>
        <dbReference type="Pfam" id="PF12697"/>
    </source>
</evidence>
<evidence type="ECO:0000313" key="2">
    <source>
        <dbReference type="EMBL" id="CCK76112.1"/>
    </source>
</evidence>
<reference evidence="2 3" key="1">
    <citation type="journal article" date="2013" name="Nat. Commun.">
        <title>Genome sequence and functional genomic analysis of the oil-degrading bacterium Oleispira antarctica.</title>
        <authorList>
            <person name="Kube M."/>
            <person name="Chernikova T.N."/>
            <person name="Al-Ramahi Y."/>
            <person name="Beloqui A."/>
            <person name="Lopez-Cortez N."/>
            <person name="Guazzaroni M.E."/>
            <person name="Heipieper H.J."/>
            <person name="Klages S."/>
            <person name="Kotsyurbenko O.R."/>
            <person name="Langer I."/>
            <person name="Nechitaylo T.Y."/>
            <person name="Lunsdorf H."/>
            <person name="Fernandez M."/>
            <person name="Juarez S."/>
            <person name="Ciordia S."/>
            <person name="Singer A."/>
            <person name="Kagan O."/>
            <person name="Egorova O."/>
            <person name="Petit P.A."/>
            <person name="Stogios P."/>
            <person name="Kim Y."/>
            <person name="Tchigvintsev A."/>
            <person name="Flick R."/>
            <person name="Denaro R."/>
            <person name="Genovese M."/>
            <person name="Albar J.P."/>
            <person name="Reva O.N."/>
            <person name="Martinez-Gomariz M."/>
            <person name="Tran H."/>
            <person name="Ferrer M."/>
            <person name="Savchenko A."/>
            <person name="Yakunin A.F."/>
            <person name="Yakimov M.M."/>
            <person name="Golyshina O.V."/>
            <person name="Reinhardt R."/>
            <person name="Golyshin P.N."/>
        </authorList>
    </citation>
    <scope>NUCLEOTIDE SEQUENCE [LARGE SCALE GENOMIC DNA]</scope>
</reference>
<keyword evidence="3" id="KW-1185">Reference proteome</keyword>
<sequence length="264" mass="30615">MNNKVIRQDSESHYYFFIRGLIRSQFHWHQFPSHFERTTQQHSLNSTSVFLDIPGNGQRFQQRTPFSIAEMAADIEQQIQQYLKSHTLPPGRKLHLVGISMGGMIAAELISKTKLEFSSMHIINSSFANLSPFWHRMRLPAVLNLVSNIWQIETREKTILKWTSNNPLSLALTPQWVDEAKQHPLSLRNAFAQLWAASHYFVGKKGKVNSFIYCCKADHLVNWKCSEKLADYWQLPLECELESGHDLPLDNPDWLAEKIIQRSV</sequence>